<reference evidence="2" key="2">
    <citation type="submission" date="2025-08" db="UniProtKB">
        <authorList>
            <consortium name="RefSeq"/>
        </authorList>
    </citation>
    <scope>IDENTIFICATION</scope>
    <source>
        <tissue evidence="2">Leaf</tissue>
    </source>
</reference>
<protein>
    <submittedName>
        <fullName evidence="2">Uncharacterized protein LOC142178023</fullName>
    </submittedName>
</protein>
<accession>A0AC58U1T8</accession>
<gene>
    <name evidence="2" type="primary">LOC142178023</name>
</gene>
<organism evidence="1 2">
    <name type="scientific">Nicotiana tabacum</name>
    <name type="common">Common tobacco</name>
    <dbReference type="NCBI Taxonomy" id="4097"/>
    <lineage>
        <taxon>Eukaryota</taxon>
        <taxon>Viridiplantae</taxon>
        <taxon>Streptophyta</taxon>
        <taxon>Embryophyta</taxon>
        <taxon>Tracheophyta</taxon>
        <taxon>Spermatophyta</taxon>
        <taxon>Magnoliopsida</taxon>
        <taxon>eudicotyledons</taxon>
        <taxon>Gunneridae</taxon>
        <taxon>Pentapetalae</taxon>
        <taxon>asterids</taxon>
        <taxon>lamiids</taxon>
        <taxon>Solanales</taxon>
        <taxon>Solanaceae</taxon>
        <taxon>Nicotianoideae</taxon>
        <taxon>Nicotianeae</taxon>
        <taxon>Nicotiana</taxon>
    </lineage>
</organism>
<dbReference type="RefSeq" id="XP_075103442.1">
    <property type="nucleotide sequence ID" value="XM_075247341.1"/>
</dbReference>
<name>A0AC58U1T8_TOBAC</name>
<dbReference type="Proteomes" id="UP000790787">
    <property type="component" value="Chromosome 24"/>
</dbReference>
<proteinExistence type="predicted"/>
<evidence type="ECO:0000313" key="2">
    <source>
        <dbReference type="RefSeq" id="XP_075103442.1"/>
    </source>
</evidence>
<evidence type="ECO:0000313" key="1">
    <source>
        <dbReference type="Proteomes" id="UP000790787"/>
    </source>
</evidence>
<keyword evidence="1" id="KW-1185">Reference proteome</keyword>
<sequence length="471" mass="54039">MEFKQWWNFRTNQSLWSRFFLAKYCQRSHPILKKWDTGQSQAWKNLTVNRKEAGQYIHWRLHSGEISFRWDNWLGTSPLANQTNGGGKPATPLLLYENLEHKKPVKWSFCLWRALRNKLPTDDRVVSFGQPTVTRCVCCVRPQGESIDHIFSKGHFARIVWKKFSGIAGPHTDDLSLRQLLIKWWLMKANNAVHKLLLDTTPVIICWNHWKNKCGAKYGNMSSSITRVLFAIHSDILPLLKTSYPQIQWPPNWIDIYILAENVKHITTTTQVEWVKPEAQFVKVNCDGSALTNPGKIIAGVIVRDHHSQFIHTITSPFGTGTNNLAETNAATIGVNWCIENGFTRIHLEVDLTILVHWVSNSSKPPWNIQMQLQQLQHLCQQCEEIRCAHTFRKANCPADSLSKLSHDLPRLNHFNSMLDLPSHIRCQIILDQMCTPSFRNSRNANIIGGNPMCGISIFDAHSIGIPPMYQ</sequence>
<reference evidence="1" key="1">
    <citation type="journal article" date="2014" name="Nat. Commun.">
        <title>The tobacco genome sequence and its comparison with those of tomato and potato.</title>
        <authorList>
            <person name="Sierro N."/>
            <person name="Battey J.N."/>
            <person name="Ouadi S."/>
            <person name="Bakaher N."/>
            <person name="Bovet L."/>
            <person name="Willig A."/>
            <person name="Goepfert S."/>
            <person name="Peitsch M.C."/>
            <person name="Ivanov N.V."/>
        </authorList>
    </citation>
    <scope>NUCLEOTIDE SEQUENCE [LARGE SCALE GENOMIC DNA]</scope>
</reference>